<dbReference type="RefSeq" id="WP_322878897.1">
    <property type="nucleotide sequence ID" value="NZ_JAVMIP010000015.1"/>
</dbReference>
<comment type="caution">
    <text evidence="5">The sequence shown here is derived from an EMBL/GenBank/DDBJ whole genome shotgun (WGS) entry which is preliminary data.</text>
</comment>
<dbReference type="InterPro" id="IPR001613">
    <property type="entry name" value="Flavin_amine_oxidase"/>
</dbReference>
<name>A0AAE4FUQ8_9CYAN</name>
<evidence type="ECO:0000256" key="1">
    <source>
        <dbReference type="ARBA" id="ARBA00001974"/>
    </source>
</evidence>
<keyword evidence="6" id="KW-1185">Reference proteome</keyword>
<evidence type="ECO:0000313" key="5">
    <source>
        <dbReference type="EMBL" id="MDS3861662.1"/>
    </source>
</evidence>
<dbReference type="InterPro" id="IPR036188">
    <property type="entry name" value="FAD/NAD-bd_sf"/>
</dbReference>
<evidence type="ECO:0000256" key="2">
    <source>
        <dbReference type="ARBA" id="ARBA00023002"/>
    </source>
</evidence>
<dbReference type="Gene3D" id="3.90.660.10">
    <property type="match status" value="1"/>
</dbReference>
<dbReference type="EMBL" id="JAVMIP010000015">
    <property type="protein sequence ID" value="MDS3861662.1"/>
    <property type="molecule type" value="Genomic_DNA"/>
</dbReference>
<dbReference type="Proteomes" id="UP001268256">
    <property type="component" value="Unassembled WGS sequence"/>
</dbReference>
<dbReference type="Gene3D" id="3.50.50.60">
    <property type="entry name" value="FAD/NAD(P)-binding domain"/>
    <property type="match status" value="1"/>
</dbReference>
<protein>
    <submittedName>
        <fullName evidence="5">FAD-dependent oxidoreductase</fullName>
    </submittedName>
</protein>
<dbReference type="InterPro" id="IPR002937">
    <property type="entry name" value="Amino_oxidase"/>
</dbReference>
<proteinExistence type="predicted"/>
<sequence length="462" mass="50414">MRRQRFLTLLGGGGLGLTLASCWDQAKPLRGATNLDQIWDVIVIGAGVAGLTAARMLQDQAQQVLVLEGRERIGGRVWTDRSLGGLPLDLGASWIHGTEGNPLTAITQAAGILTHPTDYDNITVFDLDGRPLPDQVTTELDQTLQGILATVDQQDLPINQSLQQAINRVLGGQTLNSTQQRRLNYVINTTIEHEVASDIGDLSARYWDESEILPGGDVLFPQGYGQIIQVLAAQPTPLGIESQQIVQAIDYTNPQVVQITTDRQVFQAKAVILTVPLGVLKKGQIRFNPPLPQPKQTAIQRLGMGVLNKAYFRFPQAFWAESDLLGYISAEKGHWCEWLNLYPVLKQPILLGFNAGTYGQYIESLGDAEIIQAGLETLKTIFGPKIPAPTGTLITRWGQDPFSWGAYSHLPPGVSPADYQTLAQPIGQCLFFAGEATQSQYPATVHGALLSGQREAQRILQL</sequence>
<reference evidence="6" key="1">
    <citation type="submission" date="2023-07" db="EMBL/GenBank/DDBJ databases">
        <authorList>
            <person name="Luz R."/>
            <person name="Cordeiro R."/>
            <person name="Fonseca A."/>
            <person name="Goncalves V."/>
        </authorList>
    </citation>
    <scope>NUCLEOTIDE SEQUENCE [LARGE SCALE GENOMIC DNA]</scope>
    <source>
        <strain evidence="6">BACA0444</strain>
    </source>
</reference>
<accession>A0AAE4FUQ8</accession>
<feature type="binding site" evidence="3">
    <location>
        <position position="353"/>
    </location>
    <ligand>
        <name>substrate</name>
    </ligand>
</feature>
<dbReference type="GO" id="GO:0016491">
    <property type="term" value="F:oxidoreductase activity"/>
    <property type="evidence" value="ECO:0007669"/>
    <property type="project" value="UniProtKB-KW"/>
</dbReference>
<dbReference type="PANTHER" id="PTHR10742">
    <property type="entry name" value="FLAVIN MONOAMINE OXIDASE"/>
    <property type="match status" value="1"/>
</dbReference>
<dbReference type="PROSITE" id="PS51257">
    <property type="entry name" value="PROKAR_LIPOPROTEIN"/>
    <property type="match status" value="1"/>
</dbReference>
<keyword evidence="2" id="KW-0560">Oxidoreductase</keyword>
<gene>
    <name evidence="5" type="ORF">RIF25_12690</name>
</gene>
<feature type="domain" description="Amine oxidase" evidence="4">
    <location>
        <begin position="48"/>
        <end position="460"/>
    </location>
</feature>
<evidence type="ECO:0000259" key="4">
    <source>
        <dbReference type="Pfam" id="PF01593"/>
    </source>
</evidence>
<dbReference type="SUPFAM" id="SSF54373">
    <property type="entry name" value="FAD-linked reductases, C-terminal domain"/>
    <property type="match status" value="1"/>
</dbReference>
<dbReference type="SUPFAM" id="SSF51905">
    <property type="entry name" value="FAD/NAD(P)-binding domain"/>
    <property type="match status" value="1"/>
</dbReference>
<evidence type="ECO:0000256" key="3">
    <source>
        <dbReference type="PIRSR" id="PIRSR601613-1"/>
    </source>
</evidence>
<dbReference type="PANTHER" id="PTHR10742:SF410">
    <property type="entry name" value="LYSINE-SPECIFIC HISTONE DEMETHYLASE 2"/>
    <property type="match status" value="1"/>
</dbReference>
<dbReference type="AlphaFoldDB" id="A0AAE4FUQ8"/>
<organism evidence="5 6">
    <name type="scientific">Pseudocalidococcus azoricus BACA0444</name>
    <dbReference type="NCBI Taxonomy" id="2918990"/>
    <lineage>
        <taxon>Bacteria</taxon>
        <taxon>Bacillati</taxon>
        <taxon>Cyanobacteriota</taxon>
        <taxon>Cyanophyceae</taxon>
        <taxon>Acaryochloridales</taxon>
        <taxon>Thermosynechococcaceae</taxon>
        <taxon>Pseudocalidococcus</taxon>
        <taxon>Pseudocalidococcus azoricus</taxon>
    </lineage>
</organism>
<dbReference type="PRINTS" id="PR00757">
    <property type="entry name" value="AMINEOXDASEF"/>
</dbReference>
<evidence type="ECO:0000313" key="6">
    <source>
        <dbReference type="Proteomes" id="UP001268256"/>
    </source>
</evidence>
<dbReference type="InterPro" id="IPR050281">
    <property type="entry name" value="Flavin_monoamine_oxidase"/>
</dbReference>
<comment type="cofactor">
    <cofactor evidence="1">
        <name>FAD</name>
        <dbReference type="ChEBI" id="CHEBI:57692"/>
    </cofactor>
</comment>
<dbReference type="Pfam" id="PF01593">
    <property type="entry name" value="Amino_oxidase"/>
    <property type="match status" value="1"/>
</dbReference>
<feature type="binding site" evidence="3">
    <location>
        <position position="246"/>
    </location>
    <ligand>
        <name>FAD</name>
        <dbReference type="ChEBI" id="CHEBI:57692"/>
    </ligand>
</feature>